<organism evidence="2 3">
    <name type="scientific">Seminavis robusta</name>
    <dbReference type="NCBI Taxonomy" id="568900"/>
    <lineage>
        <taxon>Eukaryota</taxon>
        <taxon>Sar</taxon>
        <taxon>Stramenopiles</taxon>
        <taxon>Ochrophyta</taxon>
        <taxon>Bacillariophyta</taxon>
        <taxon>Bacillariophyceae</taxon>
        <taxon>Bacillariophycidae</taxon>
        <taxon>Naviculales</taxon>
        <taxon>Naviculaceae</taxon>
        <taxon>Seminavis</taxon>
    </lineage>
</organism>
<evidence type="ECO:0000256" key="1">
    <source>
        <dbReference type="SAM" id="SignalP"/>
    </source>
</evidence>
<proteinExistence type="predicted"/>
<evidence type="ECO:0000313" key="3">
    <source>
        <dbReference type="Proteomes" id="UP001153069"/>
    </source>
</evidence>
<feature type="signal peptide" evidence="1">
    <location>
        <begin position="1"/>
        <end position="23"/>
    </location>
</feature>
<sequence>MKSISNILSMSVLLVAKNAVAMAESPPDLFWQERDALDRAKILWDSQGIDNYEFEYYKLSGTGNDPANTVYPWRVKVQDGQETTAIDGNKQNVPGAYPPDMDKLFATIERQLDRDNVLELVARYNIQYGYPESILMDMEDGGLYHVEVSNFAVIGTQNKNQVAPSKLEQAVDANLRWRSHNIQSYSYQYTEYSMGQYYEFPLSVTVHGRQVTMHDRRGNQIQPWHPQFMEGFFERIRTALDRKAPYVEVTYNADYGFPEDIYIVDNDEVAVLTFDVRISSFLVL</sequence>
<dbReference type="EMBL" id="CAICTM010000285">
    <property type="protein sequence ID" value="CAB9506949.1"/>
    <property type="molecule type" value="Genomic_DNA"/>
</dbReference>
<name>A0A9N8DQT1_9STRA</name>
<accession>A0A9N8DQT1</accession>
<dbReference type="Proteomes" id="UP001153069">
    <property type="component" value="Unassembled WGS sequence"/>
</dbReference>
<feature type="chain" id="PRO_5040379961" evidence="1">
    <location>
        <begin position="24"/>
        <end position="284"/>
    </location>
</feature>
<comment type="caution">
    <text evidence="2">The sequence shown here is derived from an EMBL/GenBank/DDBJ whole genome shotgun (WGS) entry which is preliminary data.</text>
</comment>
<dbReference type="AlphaFoldDB" id="A0A9N8DQT1"/>
<gene>
    <name evidence="2" type="ORF">SEMRO_286_G108300.1</name>
</gene>
<dbReference type="Pfam" id="PF19671">
    <property type="entry name" value="DUF6174"/>
    <property type="match status" value="2"/>
</dbReference>
<reference evidence="2" key="1">
    <citation type="submission" date="2020-06" db="EMBL/GenBank/DDBJ databases">
        <authorList>
            <consortium name="Plant Systems Biology data submission"/>
        </authorList>
    </citation>
    <scope>NUCLEOTIDE SEQUENCE</scope>
    <source>
        <strain evidence="2">D6</strain>
    </source>
</reference>
<dbReference type="InterPro" id="IPR046172">
    <property type="entry name" value="DUF6174"/>
</dbReference>
<keyword evidence="3" id="KW-1185">Reference proteome</keyword>
<evidence type="ECO:0000313" key="2">
    <source>
        <dbReference type="EMBL" id="CAB9506949.1"/>
    </source>
</evidence>
<keyword evidence="1" id="KW-0732">Signal</keyword>
<protein>
    <submittedName>
        <fullName evidence="2">Uncharacterized protein</fullName>
    </submittedName>
</protein>